<accession>A0A0M3Q9K1</accession>
<dbReference type="STRING" id="931089.CDES_07130"/>
<keyword evidence="5" id="KW-1185">Reference proteome</keyword>
<organism evidence="4 5">
    <name type="scientific">Corynebacterium deserti GIMN1.010</name>
    <dbReference type="NCBI Taxonomy" id="931089"/>
    <lineage>
        <taxon>Bacteria</taxon>
        <taxon>Bacillati</taxon>
        <taxon>Actinomycetota</taxon>
        <taxon>Actinomycetes</taxon>
        <taxon>Mycobacteriales</taxon>
        <taxon>Corynebacteriaceae</taxon>
        <taxon>Corynebacterium</taxon>
    </lineage>
</organism>
<comment type="similarity">
    <text evidence="1">Belongs to the UPF0312 family.</text>
</comment>
<name>A0A0M3Q9K1_9CORY</name>
<evidence type="ECO:0000256" key="2">
    <source>
        <dbReference type="SAM" id="Phobius"/>
    </source>
</evidence>
<protein>
    <recommendedName>
        <fullName evidence="3">Lipid/polyisoprenoid-binding YceI-like domain-containing protein</fullName>
    </recommendedName>
</protein>
<evidence type="ECO:0000259" key="3">
    <source>
        <dbReference type="SMART" id="SM00867"/>
    </source>
</evidence>
<dbReference type="Gene3D" id="2.40.128.110">
    <property type="entry name" value="Lipid/polyisoprenoid-binding, YceI-like"/>
    <property type="match status" value="1"/>
</dbReference>
<keyword evidence="2" id="KW-0812">Transmembrane</keyword>
<reference evidence="4 5" key="1">
    <citation type="submission" date="2014-08" db="EMBL/GenBank/DDBJ databases">
        <title>Complete genome sequence of Corynebacterium deserti GIMN1.010 (=DSM 45689), isolated from desert sand in western China.</title>
        <authorList>
            <person name="Ruckert C."/>
            <person name="Albersmeier A."/>
            <person name="Kalinowski J."/>
        </authorList>
    </citation>
    <scope>NUCLEOTIDE SEQUENCE [LARGE SCALE GENOMIC DNA]</scope>
    <source>
        <strain evidence="4 5">GIMN1.010</strain>
    </source>
</reference>
<dbReference type="Proteomes" id="UP000068067">
    <property type="component" value="Chromosome"/>
</dbReference>
<dbReference type="Pfam" id="PF04264">
    <property type="entry name" value="YceI"/>
    <property type="match status" value="1"/>
</dbReference>
<dbReference type="EMBL" id="CP009220">
    <property type="protein sequence ID" value="ALC05839.1"/>
    <property type="molecule type" value="Genomic_DNA"/>
</dbReference>
<dbReference type="InterPro" id="IPR036761">
    <property type="entry name" value="TTHA0802/YceI-like_sf"/>
</dbReference>
<evidence type="ECO:0000256" key="1">
    <source>
        <dbReference type="ARBA" id="ARBA00008812"/>
    </source>
</evidence>
<dbReference type="SMART" id="SM00867">
    <property type="entry name" value="YceI"/>
    <property type="match status" value="1"/>
</dbReference>
<proteinExistence type="inferred from homology"/>
<evidence type="ECO:0000313" key="4">
    <source>
        <dbReference type="EMBL" id="ALC05839.1"/>
    </source>
</evidence>
<evidence type="ECO:0000313" key="5">
    <source>
        <dbReference type="Proteomes" id="UP000068067"/>
    </source>
</evidence>
<keyword evidence="2" id="KW-1133">Transmembrane helix</keyword>
<feature type="domain" description="Lipid/polyisoprenoid-binding YceI-like" evidence="3">
    <location>
        <begin position="72"/>
        <end position="243"/>
    </location>
</feature>
<sequence>MQGNGSKTPTHGESPLIKYRTLIIVVFIILIVALALVAVGPALYKLIMGPGVRTDGIHADGASVATTDMNGTWDVVPGGIPNSTSVGFTFAEILPGEEKITSGSTAGVSGEIVVEDNTLLSGLVTVDMTNISTDQEKRDINVRMKLFHTEQFPEATFEVTEPVDLSALPDTGTVAQVVIPGELTIHGETNAVAPTFDVLRTGDQVIVASDIEINRLDYGVETPEFLAAKIDESGEINLRIVLEK</sequence>
<dbReference type="KEGG" id="cdx:CDES_07130"/>
<dbReference type="PATRIC" id="fig|931089.4.peg.1442"/>
<dbReference type="InterPro" id="IPR007372">
    <property type="entry name" value="Lipid/polyisoprenoid-bd_YceI"/>
</dbReference>
<dbReference type="SUPFAM" id="SSF101874">
    <property type="entry name" value="YceI-like"/>
    <property type="match status" value="1"/>
</dbReference>
<dbReference type="PANTHER" id="PTHR34406:SF1">
    <property type="entry name" value="PROTEIN YCEI"/>
    <property type="match status" value="1"/>
</dbReference>
<dbReference type="AlphaFoldDB" id="A0A0M3Q9K1"/>
<gene>
    <name evidence="4" type="ORF">CDES_07130</name>
</gene>
<keyword evidence="2" id="KW-0472">Membrane</keyword>
<feature type="transmembrane region" description="Helical" evidence="2">
    <location>
        <begin position="21"/>
        <end position="44"/>
    </location>
</feature>
<dbReference type="PANTHER" id="PTHR34406">
    <property type="entry name" value="PROTEIN YCEI"/>
    <property type="match status" value="1"/>
</dbReference>